<name>A0ABS9CCA3_9BACT</name>
<keyword evidence="1" id="KW-0547">Nucleotide-binding</keyword>
<dbReference type="InterPro" id="IPR027417">
    <property type="entry name" value="P-loop_NTPase"/>
</dbReference>
<evidence type="ECO:0000313" key="1">
    <source>
        <dbReference type="EMBL" id="MCF2562748.1"/>
    </source>
</evidence>
<dbReference type="Gene3D" id="1.25.40.10">
    <property type="entry name" value="Tetratricopeptide repeat domain"/>
    <property type="match status" value="1"/>
</dbReference>
<keyword evidence="2" id="KW-1185">Reference proteome</keyword>
<gene>
    <name evidence="1" type="ORF">I6E12_01265</name>
</gene>
<comment type="caution">
    <text evidence="1">The sequence shown here is derived from an EMBL/GenBank/DDBJ whole genome shotgun (WGS) entry which is preliminary data.</text>
</comment>
<organism evidence="1 2">
    <name type="scientific">Xylanibacter brevis</name>
    <dbReference type="NCBI Taxonomy" id="83231"/>
    <lineage>
        <taxon>Bacteria</taxon>
        <taxon>Pseudomonadati</taxon>
        <taxon>Bacteroidota</taxon>
        <taxon>Bacteroidia</taxon>
        <taxon>Bacteroidales</taxon>
        <taxon>Prevotellaceae</taxon>
        <taxon>Xylanibacter</taxon>
    </lineage>
</organism>
<keyword evidence="1" id="KW-0067">ATP-binding</keyword>
<reference evidence="1 2" key="1">
    <citation type="submission" date="2020-12" db="EMBL/GenBank/DDBJ databases">
        <title>Whole genome sequences of gut porcine anaerobes.</title>
        <authorList>
            <person name="Kubasova T."/>
            <person name="Jahodarova E."/>
            <person name="Rychlik I."/>
        </authorList>
    </citation>
    <scope>NUCLEOTIDE SEQUENCE [LARGE SCALE GENOMIC DNA]</scope>
    <source>
        <strain evidence="1 2">An925</strain>
    </source>
</reference>
<protein>
    <submittedName>
        <fullName evidence="1">ATP-binding protein</fullName>
    </submittedName>
</protein>
<accession>A0ABS9CCA3</accession>
<evidence type="ECO:0000313" key="2">
    <source>
        <dbReference type="Proteomes" id="UP001200470"/>
    </source>
</evidence>
<dbReference type="SUPFAM" id="SSF52540">
    <property type="entry name" value="P-loop containing nucleoside triphosphate hydrolases"/>
    <property type="match status" value="1"/>
</dbReference>
<dbReference type="PANTHER" id="PTHR34301">
    <property type="entry name" value="DNA-BINDING PROTEIN-RELATED"/>
    <property type="match status" value="1"/>
</dbReference>
<dbReference type="Gene3D" id="3.40.50.300">
    <property type="entry name" value="P-loop containing nucleotide triphosphate hydrolases"/>
    <property type="match status" value="1"/>
</dbReference>
<sequence length="1424" mass="163176">MDSTTIKKYFNLGDEVEIASPNIITTGKIVDFSDSVLVVEDSLGNPVIIAIDNITSCKKKSDIISDSGTSENDGLQETDEIPRIINEIVSTFDDIYEKCSISNETNIPTNAIVTGMSSDGVEVLTDDGEKITCVKSSFVGYSRENAAIGKRVFCSPSKDNVSYVSLTEMSYGEMHERFIRALNTKPKPRTPILSSVLFLLTKEYSNTVASHKKIIKQLIRDLSHHYDSEAPIVSTRTKLNELTTEQKKSIYALLGTHISSMSEMSENDRIRFADSLISEKLGLKIKRVGVKAIVADIIENGILSLTDTDSKGDTNAQSEHNQIDETYIPATSEINKYYIQYHNGLASDNKNPEIRFKDDAIVEESLIEELKQYQWWAKSSQPIPVVCVYKKTGKWQTATFVTKPGSLREFRAKVTYLMDSGRRDVAIALQNYLEGLGYLDNNTIHFSEDTPSQELLAITRRKRLIKSFEEAEKGFLEIIRRGYELDSSVRDLAMMYQEWKKVPEAIALLEKYLPSLKDKMKVYNMLFTFYHTTGHDQKAIEVMQKALALYSGDDSRSKKERGKILHKIEIIKKKKHKAIFSDEDIPSPMLRYEANNTTNEVLAYVTDKTFEEKWKFVNERIGELKNSPDLPAYYLAKIQLLEEKGESGSSSHVRMALADYCKARARNFFNDGNESSARVYLLQGISIYEREDLYYLLLISLCASCNEVLAKYNSPANSYEDIFNNFSLREEDEVFCVLLQMINGNTLLSRKLIRYLYDKESTWLFDELDIDNPTPQQFIDALTDMSNKRYEQLSSFEQKAGNILLESNSSFFGKRILETLSLSSKEVSTTDLRNLSALREVADYLIDIEKSNLGYEDCEDISRNAFSIIDASIIVIEKAPSPISTMHLMPLFIKARDMMERNLDKRYTETLPQVTIDAIDDAHLIGDDIELQISISNEIGLSRAINGMFTINTINDKDVSKLSLYYALDTPLLGGDKINAVFSVKSSLFDSENIEIDYTFKYLDVRKVERTKYGKISLAINTGDDYEDFENPFIAHVKSNAVKDKSMFKGRDEIIDTICKYVLEDYKGYVLYGQKRSGKSSVLYHITQRLRAEHIAFAVDYTMGNNIVQDSKSESESMANLFYTIISEIGRAIKEVDRSVYKECGCHIIRRQEFETYPDQTFREYLDFYRDIIVEKLHYKQDKIVLIVDEFTYLYYHILEGKISSGIMEFWKGLVESRVFSFVFAGQDAMPRFMDGFQNVFASMHPQELTYIDEKSARELIEEPIWNKKKNCSRFHPDAVDEIIKLTACSPFYIMIICSELVKYARQRKRLPIQLSDVNALVQKMICNESSISRKDFDNLISCGESRLDIIDKDDSLKVLKEIAVKSRNIDYYDINEIKAFSPDKVRNIIDDLLRRGVLQRHTDFSNKVKIKVGLFKRWLLNHE</sequence>
<dbReference type="EMBL" id="JADYTN010000002">
    <property type="protein sequence ID" value="MCF2562748.1"/>
    <property type="molecule type" value="Genomic_DNA"/>
</dbReference>
<dbReference type="GO" id="GO:0005524">
    <property type="term" value="F:ATP binding"/>
    <property type="evidence" value="ECO:0007669"/>
    <property type="project" value="UniProtKB-KW"/>
</dbReference>
<dbReference type="SUPFAM" id="SSF48452">
    <property type="entry name" value="TPR-like"/>
    <property type="match status" value="1"/>
</dbReference>
<dbReference type="PANTHER" id="PTHR34301:SF8">
    <property type="entry name" value="ATPASE DOMAIN-CONTAINING PROTEIN"/>
    <property type="match status" value="1"/>
</dbReference>
<dbReference type="RefSeq" id="WP_301637330.1">
    <property type="nucleotide sequence ID" value="NZ_JADYTN010000002.1"/>
</dbReference>
<dbReference type="Proteomes" id="UP001200470">
    <property type="component" value="Unassembled WGS sequence"/>
</dbReference>
<proteinExistence type="predicted"/>
<dbReference type="InterPro" id="IPR011990">
    <property type="entry name" value="TPR-like_helical_dom_sf"/>
</dbReference>